<dbReference type="SUPFAM" id="SSF53335">
    <property type="entry name" value="S-adenosyl-L-methionine-dependent methyltransferases"/>
    <property type="match status" value="1"/>
</dbReference>
<dbReference type="Pfam" id="PF05175">
    <property type="entry name" value="MTS"/>
    <property type="match status" value="1"/>
</dbReference>
<evidence type="ECO:0000256" key="4">
    <source>
        <dbReference type="ARBA" id="ARBA00022679"/>
    </source>
</evidence>
<evidence type="ECO:0000256" key="3">
    <source>
        <dbReference type="ARBA" id="ARBA00022603"/>
    </source>
</evidence>
<dbReference type="RefSeq" id="WP_014243613.1">
    <property type="nucleotide sequence ID" value="NC_016620.1"/>
</dbReference>
<dbReference type="PROSITE" id="PS00092">
    <property type="entry name" value="N6_MTASE"/>
    <property type="match status" value="1"/>
</dbReference>
<keyword evidence="1" id="KW-0963">Cytoplasm</keyword>
<reference evidence="9" key="1">
    <citation type="journal article" date="2013" name="ISME J.">
        <title>A small predatory core genome in the divergent marine Bacteriovorax marinus SJ and the terrestrial Bdellovibrio bacteriovorus.</title>
        <authorList>
            <person name="Crossman L.C."/>
            <person name="Chen H."/>
            <person name="Cerdeno-Tarraga A.M."/>
            <person name="Brooks K."/>
            <person name="Quail M.A."/>
            <person name="Pineiro S.A."/>
            <person name="Hobley L."/>
            <person name="Sockett R.E."/>
            <person name="Bentley S.D."/>
            <person name="Parkhill J."/>
            <person name="Williams H.N."/>
            <person name="Stine O.C."/>
        </authorList>
    </citation>
    <scope>NUCLEOTIDE SEQUENCE [LARGE SCALE GENOMIC DNA]</scope>
    <source>
        <strain evidence="9">ATCC BAA-682 / DSM 15412 / SJ</strain>
    </source>
</reference>
<evidence type="ECO:0000256" key="2">
    <source>
        <dbReference type="ARBA" id="ARBA00022552"/>
    </source>
</evidence>
<dbReference type="InterPro" id="IPR002052">
    <property type="entry name" value="DNA_methylase_N6_adenine_CS"/>
</dbReference>
<dbReference type="InterPro" id="IPR046977">
    <property type="entry name" value="RsmC/RlmG"/>
</dbReference>
<evidence type="ECO:0000259" key="7">
    <source>
        <dbReference type="Pfam" id="PF26049"/>
    </source>
</evidence>
<dbReference type="GO" id="GO:0003676">
    <property type="term" value="F:nucleic acid binding"/>
    <property type="evidence" value="ECO:0007669"/>
    <property type="project" value="InterPro"/>
</dbReference>
<dbReference type="PANTHER" id="PTHR47816:SF5">
    <property type="entry name" value="RIBOSOMAL RNA LARGE SUBUNIT METHYLTRANSFERASE G"/>
    <property type="match status" value="1"/>
</dbReference>
<dbReference type="PIRSF" id="PIRSF037565">
    <property type="entry name" value="RRNA_m2G_Mtase_RsmD_prd"/>
    <property type="match status" value="1"/>
</dbReference>
<protein>
    <submittedName>
        <fullName evidence="8">Methyltransferase</fullName>
    </submittedName>
</protein>
<dbReference type="GO" id="GO:0005737">
    <property type="term" value="C:cytoplasm"/>
    <property type="evidence" value="ECO:0007669"/>
    <property type="project" value="InterPro"/>
</dbReference>
<organism evidence="8 9">
    <name type="scientific">Halobacteriovorax marinus (strain ATCC BAA-682 / DSM 15412 / SJ)</name>
    <name type="common">Bacteriovorax marinus</name>
    <dbReference type="NCBI Taxonomy" id="862908"/>
    <lineage>
        <taxon>Bacteria</taxon>
        <taxon>Pseudomonadati</taxon>
        <taxon>Bdellovibrionota</taxon>
        <taxon>Bacteriovoracia</taxon>
        <taxon>Bacteriovoracales</taxon>
        <taxon>Halobacteriovoraceae</taxon>
        <taxon>Halobacteriovorax</taxon>
    </lineage>
</organism>
<dbReference type="Gene3D" id="3.40.50.150">
    <property type="entry name" value="Vaccinia Virus protein VP39"/>
    <property type="match status" value="2"/>
</dbReference>
<evidence type="ECO:0000313" key="9">
    <source>
        <dbReference type="Proteomes" id="UP000008963"/>
    </source>
</evidence>
<dbReference type="InterPro" id="IPR029063">
    <property type="entry name" value="SAM-dependent_MTases_sf"/>
</dbReference>
<name>E1WXC7_HALMS</name>
<keyword evidence="2" id="KW-0698">rRNA processing</keyword>
<proteinExistence type="predicted"/>
<dbReference type="STRING" id="862908.BMS_0941"/>
<dbReference type="KEGG" id="bmx:BMS_0941"/>
<feature type="domain" description="Methyltransferase small" evidence="6">
    <location>
        <begin position="187"/>
        <end position="354"/>
    </location>
</feature>
<keyword evidence="4" id="KW-0808">Transferase</keyword>
<dbReference type="HOGENOM" id="CLU_040288_4_0_7"/>
<dbReference type="eggNOG" id="COG2813">
    <property type="taxonomic scope" value="Bacteria"/>
</dbReference>
<evidence type="ECO:0000313" key="8">
    <source>
        <dbReference type="EMBL" id="CBW25828.1"/>
    </source>
</evidence>
<accession>E1WXC7</accession>
<dbReference type="Proteomes" id="UP000008963">
    <property type="component" value="Chromosome"/>
</dbReference>
<dbReference type="OrthoDB" id="29650at2"/>
<keyword evidence="3 8" id="KW-0489">Methyltransferase</keyword>
<keyword evidence="9" id="KW-1185">Reference proteome</keyword>
<feature type="domain" description="RlmG N-terminal" evidence="7">
    <location>
        <begin position="6"/>
        <end position="168"/>
    </location>
</feature>
<dbReference type="Pfam" id="PF26049">
    <property type="entry name" value="RLMG_N"/>
    <property type="match status" value="1"/>
</dbReference>
<dbReference type="InterPro" id="IPR058679">
    <property type="entry name" value="RlmG_N"/>
</dbReference>
<keyword evidence="5" id="KW-0949">S-adenosyl-L-methionine</keyword>
<gene>
    <name evidence="8" type="ordered locus">BMS_0941</name>
</gene>
<dbReference type="PANTHER" id="PTHR47816">
    <property type="entry name" value="RIBOSOMAL RNA SMALL SUBUNIT METHYLTRANSFERASE C"/>
    <property type="match status" value="1"/>
</dbReference>
<dbReference type="AlphaFoldDB" id="E1WXC7"/>
<sequence>MTDFSKLKRYPIIKNDPLKAWDASDELVGEYLKTPKYCECKKLLLINDSFGALCKASESREIYCYSDSYVSKMAIEQNMPSTPNLLNDLNDLKGDYDLVVIKLPKNLSFLEDILIQLTRFLPKSTPLIFSGMIKHMANGHFDLINKYIGETSTSLAKKKARLIFANLEKEEAQSIYPLSISIPQWDIDLQNESNLFSREKLDIGTRFFLENIPRGDFKNILDLGCANGLIGLKAKQLNPSATIHFVDESYMAIKSARANYQNSFDDCAIYNWTNCYEDEDFSEVDLVLCNPPFHQGNTIGDFIAWQMFKNSFQKLQRGGKLIVIGNSHLRYNLKLKKIFGNCKIINQNKKFHILESTR</sequence>
<evidence type="ECO:0000256" key="1">
    <source>
        <dbReference type="ARBA" id="ARBA00022490"/>
    </source>
</evidence>
<evidence type="ECO:0000256" key="5">
    <source>
        <dbReference type="ARBA" id="ARBA00022691"/>
    </source>
</evidence>
<dbReference type="InterPro" id="IPR007848">
    <property type="entry name" value="Small_mtfrase_dom"/>
</dbReference>
<dbReference type="GO" id="GO:0008990">
    <property type="term" value="F:rRNA (guanine-N2-)-methyltransferase activity"/>
    <property type="evidence" value="ECO:0007669"/>
    <property type="project" value="InterPro"/>
</dbReference>
<dbReference type="EMBL" id="FQ312005">
    <property type="protein sequence ID" value="CBW25828.1"/>
    <property type="molecule type" value="Genomic_DNA"/>
</dbReference>
<dbReference type="PATRIC" id="fig|862908.3.peg.895"/>
<dbReference type="InterPro" id="IPR017237">
    <property type="entry name" value="RLMG"/>
</dbReference>
<evidence type="ECO:0000259" key="6">
    <source>
        <dbReference type="Pfam" id="PF05175"/>
    </source>
</evidence>
<dbReference type="CDD" id="cd02440">
    <property type="entry name" value="AdoMet_MTases"/>
    <property type="match status" value="1"/>
</dbReference>